<dbReference type="AlphaFoldDB" id="A0A4Y2H3Q0"/>
<evidence type="ECO:0000313" key="2">
    <source>
        <dbReference type="EMBL" id="GBM58944.1"/>
    </source>
</evidence>
<dbReference type="EMBL" id="BGPR01256645">
    <property type="protein sequence ID" value="GBM58944.1"/>
    <property type="molecule type" value="Genomic_DNA"/>
</dbReference>
<reference evidence="2 3" key="1">
    <citation type="journal article" date="2019" name="Sci. Rep.">
        <title>Orb-weaving spider Araneus ventricosus genome elucidates the spidroin gene catalogue.</title>
        <authorList>
            <person name="Kono N."/>
            <person name="Nakamura H."/>
            <person name="Ohtoshi R."/>
            <person name="Moran D.A.P."/>
            <person name="Shinohara A."/>
            <person name="Yoshida Y."/>
            <person name="Fujiwara M."/>
            <person name="Mori M."/>
            <person name="Tomita M."/>
            <person name="Arakawa K."/>
        </authorList>
    </citation>
    <scope>NUCLEOTIDE SEQUENCE [LARGE SCALE GENOMIC DNA]</scope>
</reference>
<dbReference type="PANTHER" id="PTHR47326:SF1">
    <property type="entry name" value="HTH PSQ-TYPE DOMAIN-CONTAINING PROTEIN"/>
    <property type="match status" value="1"/>
</dbReference>
<dbReference type="Gene3D" id="3.30.420.10">
    <property type="entry name" value="Ribonuclease H-like superfamily/Ribonuclease H"/>
    <property type="match status" value="1"/>
</dbReference>
<dbReference type="GO" id="GO:0003676">
    <property type="term" value="F:nucleic acid binding"/>
    <property type="evidence" value="ECO:0007669"/>
    <property type="project" value="InterPro"/>
</dbReference>
<feature type="region of interest" description="Disordered" evidence="1">
    <location>
        <begin position="1"/>
        <end position="23"/>
    </location>
</feature>
<feature type="non-terminal residue" evidence="2">
    <location>
        <position position="1"/>
    </location>
</feature>
<protein>
    <submittedName>
        <fullName evidence="2">Uncharacterized protein</fullName>
    </submittedName>
</protein>
<name>A0A4Y2H3Q0_ARAVE</name>
<keyword evidence="3" id="KW-1185">Reference proteome</keyword>
<dbReference type="Proteomes" id="UP000499080">
    <property type="component" value="Unassembled WGS sequence"/>
</dbReference>
<accession>A0A4Y2H3Q0</accession>
<evidence type="ECO:0000313" key="3">
    <source>
        <dbReference type="Proteomes" id="UP000499080"/>
    </source>
</evidence>
<organism evidence="2 3">
    <name type="scientific">Araneus ventricosus</name>
    <name type="common">Orbweaver spider</name>
    <name type="synonym">Epeira ventricosa</name>
    <dbReference type="NCBI Taxonomy" id="182803"/>
    <lineage>
        <taxon>Eukaryota</taxon>
        <taxon>Metazoa</taxon>
        <taxon>Ecdysozoa</taxon>
        <taxon>Arthropoda</taxon>
        <taxon>Chelicerata</taxon>
        <taxon>Arachnida</taxon>
        <taxon>Araneae</taxon>
        <taxon>Araneomorphae</taxon>
        <taxon>Entelegynae</taxon>
        <taxon>Araneoidea</taxon>
        <taxon>Araneidae</taxon>
        <taxon>Araneus</taxon>
    </lineage>
</organism>
<sequence>HLQPTIIFQQAGAPPHSGTDGQAILDTPFPNRRNGRGRPIVWPPRSPNVTPLDFALLRIHERQSLLKGDL</sequence>
<dbReference type="OrthoDB" id="10024116at2759"/>
<evidence type="ECO:0000256" key="1">
    <source>
        <dbReference type="SAM" id="MobiDB-lite"/>
    </source>
</evidence>
<dbReference type="InterPro" id="IPR036397">
    <property type="entry name" value="RNaseH_sf"/>
</dbReference>
<gene>
    <name evidence="2" type="ORF">AVEN_216802_1</name>
</gene>
<dbReference type="PANTHER" id="PTHR47326">
    <property type="entry name" value="TRANSPOSABLE ELEMENT TC3 TRANSPOSASE-LIKE PROTEIN"/>
    <property type="match status" value="1"/>
</dbReference>
<proteinExistence type="predicted"/>
<comment type="caution">
    <text evidence="2">The sequence shown here is derived from an EMBL/GenBank/DDBJ whole genome shotgun (WGS) entry which is preliminary data.</text>
</comment>